<comment type="caution">
    <text evidence="2">The sequence shown here is derived from an EMBL/GenBank/DDBJ whole genome shotgun (WGS) entry which is preliminary data.</text>
</comment>
<gene>
    <name evidence="2" type="ORF">HMPREF1090_01587</name>
</gene>
<dbReference type="InterPro" id="IPR046594">
    <property type="entry name" value="DUF6652"/>
</dbReference>
<keyword evidence="1" id="KW-0472">Membrane</keyword>
<feature type="transmembrane region" description="Helical" evidence="1">
    <location>
        <begin position="135"/>
        <end position="163"/>
    </location>
</feature>
<dbReference type="RefSeq" id="WP_002583529.1">
    <property type="nucleotide sequence ID" value="NZ_KB851018.1"/>
</dbReference>
<feature type="transmembrane region" description="Helical" evidence="1">
    <location>
        <begin position="175"/>
        <end position="192"/>
    </location>
</feature>
<accession>A0A0E2HD36</accession>
<keyword evidence="1" id="KW-0812">Transmembrane</keyword>
<dbReference type="HOGENOM" id="CLU_1208449_0_0_9"/>
<feature type="transmembrane region" description="Helical" evidence="1">
    <location>
        <begin position="212"/>
        <end position="234"/>
    </location>
</feature>
<dbReference type="EMBL" id="AGYR01000013">
    <property type="protein sequence ID" value="ENZ17637.1"/>
    <property type="molecule type" value="Genomic_DNA"/>
</dbReference>
<reference evidence="2 3" key="1">
    <citation type="submission" date="2013-01" db="EMBL/GenBank/DDBJ databases">
        <title>The Genome Sequence of Clostridium clostridioforme 90A8.</title>
        <authorList>
            <consortium name="The Broad Institute Genome Sequencing Platform"/>
            <person name="Earl A."/>
            <person name="Ward D."/>
            <person name="Feldgarden M."/>
            <person name="Gevers D."/>
            <person name="Courvalin P."/>
            <person name="Lambert T."/>
            <person name="Walker B."/>
            <person name="Young S.K."/>
            <person name="Zeng Q."/>
            <person name="Gargeya S."/>
            <person name="Fitzgerald M."/>
            <person name="Haas B."/>
            <person name="Abouelleil A."/>
            <person name="Alvarado L."/>
            <person name="Arachchi H.M."/>
            <person name="Berlin A.M."/>
            <person name="Chapman S.B."/>
            <person name="Dewar J."/>
            <person name="Goldberg J."/>
            <person name="Griggs A."/>
            <person name="Gujja S."/>
            <person name="Hansen M."/>
            <person name="Howarth C."/>
            <person name="Imamovic A."/>
            <person name="Larimer J."/>
            <person name="McCowan C."/>
            <person name="Murphy C."/>
            <person name="Neiman D."/>
            <person name="Pearson M."/>
            <person name="Priest M."/>
            <person name="Roberts A."/>
            <person name="Saif S."/>
            <person name="Shea T."/>
            <person name="Sisk P."/>
            <person name="Sykes S."/>
            <person name="Wortman J."/>
            <person name="Nusbaum C."/>
            <person name="Birren B."/>
        </authorList>
    </citation>
    <scope>NUCLEOTIDE SEQUENCE [LARGE SCALE GENOMIC DNA]</scope>
    <source>
        <strain evidence="2 3">90A8</strain>
    </source>
</reference>
<feature type="transmembrane region" description="Helical" evidence="1">
    <location>
        <begin position="51"/>
        <end position="74"/>
    </location>
</feature>
<organism evidence="2 3">
    <name type="scientific">[Clostridium] clostridioforme 90A8</name>
    <dbReference type="NCBI Taxonomy" id="999408"/>
    <lineage>
        <taxon>Bacteria</taxon>
        <taxon>Bacillati</taxon>
        <taxon>Bacillota</taxon>
        <taxon>Clostridia</taxon>
        <taxon>Lachnospirales</taxon>
        <taxon>Lachnospiraceae</taxon>
        <taxon>Enterocloster</taxon>
    </lineage>
</organism>
<dbReference type="Pfam" id="PF20357">
    <property type="entry name" value="DUF6652"/>
    <property type="match status" value="1"/>
</dbReference>
<dbReference type="GeneID" id="57959929"/>
<evidence type="ECO:0000256" key="1">
    <source>
        <dbReference type="SAM" id="Phobius"/>
    </source>
</evidence>
<dbReference type="PATRIC" id="fig|999408.3.peg.1707"/>
<name>A0A0E2HD36_9FIRM</name>
<proteinExistence type="predicted"/>
<feature type="transmembrane region" description="Helical" evidence="1">
    <location>
        <begin position="12"/>
        <end position="31"/>
    </location>
</feature>
<dbReference type="Proteomes" id="UP000013085">
    <property type="component" value="Unassembled WGS sequence"/>
</dbReference>
<dbReference type="AlphaFoldDB" id="A0A0E2HD36"/>
<sequence>MWEKENKVRQYILPIGYTVVMTLCVPLHMMLLECALLAGSGNAESSSWLGLGLYGAGVLIYLMAVAVLGILNVVRSFRAYRQKDIRYCVNGMLILKYGMVLYFIINYVVIAMIVLAGGLAAFVGSRGTILFALPFMLPGILFFMTVLVIGTWLIMVPGAFYGVQVIRLSYGEKKMGMGAALLHGFLQFNFLVDVLDAMYLAVKKWGMGKKSSVLIGILYGGAGAGLIWFIAGAVN</sequence>
<evidence type="ECO:0008006" key="4">
    <source>
        <dbReference type="Google" id="ProtNLM"/>
    </source>
</evidence>
<keyword evidence="1" id="KW-1133">Transmembrane helix</keyword>
<evidence type="ECO:0000313" key="3">
    <source>
        <dbReference type="Proteomes" id="UP000013085"/>
    </source>
</evidence>
<protein>
    <recommendedName>
        <fullName evidence="4">Yip1 domain-containing protein</fullName>
    </recommendedName>
</protein>
<feature type="transmembrane region" description="Helical" evidence="1">
    <location>
        <begin position="94"/>
        <end position="123"/>
    </location>
</feature>
<evidence type="ECO:0000313" key="2">
    <source>
        <dbReference type="EMBL" id="ENZ17637.1"/>
    </source>
</evidence>